<dbReference type="Proteomes" id="UP000030392">
    <property type="component" value="Unassembled WGS sequence"/>
</dbReference>
<comment type="caution">
    <text evidence="1">The sequence shown here is derived from an EMBL/GenBank/DDBJ whole genome shotgun (WGS) entry which is preliminary data.</text>
</comment>
<evidence type="ECO:0000313" key="2">
    <source>
        <dbReference type="Proteomes" id="UP000030392"/>
    </source>
</evidence>
<proteinExistence type="predicted"/>
<protein>
    <recommendedName>
        <fullName evidence="3">Chromophore lyase CpcS/CpeS</fullName>
    </recommendedName>
</protein>
<accession>A0A0A2C183</accession>
<reference evidence="2" key="1">
    <citation type="journal article" date="2014" name="Sci. Data">
        <title>Genomes of diverse isolates of the marine cyanobacterium Prochlorococcus.</title>
        <authorList>
            <person name="Biller S."/>
            <person name="Berube P."/>
            <person name="Thompson J."/>
            <person name="Kelly L."/>
            <person name="Roggensack S."/>
            <person name="Awad L."/>
            <person name="Roache-Johnson K."/>
            <person name="Ding H."/>
            <person name="Giovannoni S.J."/>
            <person name="Moore L.R."/>
            <person name="Chisholm S.W."/>
        </authorList>
    </citation>
    <scope>NUCLEOTIDE SEQUENCE [LARGE SCALE GENOMIC DNA]</scope>
    <source>
        <strain evidence="2">PAC1</strain>
    </source>
</reference>
<dbReference type="AlphaFoldDB" id="A0A0A2C183"/>
<name>A0A0A2C183_PROMR</name>
<evidence type="ECO:0008006" key="3">
    <source>
        <dbReference type="Google" id="ProtNLM"/>
    </source>
</evidence>
<evidence type="ECO:0000313" key="1">
    <source>
        <dbReference type="EMBL" id="KGG20048.1"/>
    </source>
</evidence>
<dbReference type="RefSeq" id="WP_036906597.1">
    <property type="nucleotide sequence ID" value="NZ_CP138967.1"/>
</dbReference>
<sequence>MAISHTSGIGRTTKSSVGIDRLRIDFDSSLRRWFGRNIGLWHSKRQYFFDEEKAINLEMYINVSKLIQSDLEFESYRFNWWCEDQKDFFIKKPNYKSEGEITARLQGHQLIRDCAYLSNSSGISNIRQVDEHELIFESNYDDWHVLEHTRLIDQDKFRSRTIYSWFNDKLKIVENHHEIRVNKNPN</sequence>
<gene>
    <name evidence="1" type="ORF">EV03_1512</name>
</gene>
<dbReference type="EMBL" id="JNAX01000014">
    <property type="protein sequence ID" value="KGG20048.1"/>
    <property type="molecule type" value="Genomic_DNA"/>
</dbReference>
<organism evidence="1 2">
    <name type="scientific">Prochlorococcus marinus str. PAC1</name>
    <dbReference type="NCBI Taxonomy" id="59924"/>
    <lineage>
        <taxon>Bacteria</taxon>
        <taxon>Bacillati</taxon>
        <taxon>Cyanobacteriota</taxon>
        <taxon>Cyanophyceae</taxon>
        <taxon>Synechococcales</taxon>
        <taxon>Prochlorococcaceae</taxon>
        <taxon>Prochlorococcus</taxon>
    </lineage>
</organism>